<evidence type="ECO:0000256" key="6">
    <source>
        <dbReference type="ARBA" id="ARBA00055193"/>
    </source>
</evidence>
<dbReference type="AlphaFoldDB" id="A0AAW2NST1"/>
<keyword evidence="2" id="KW-0963">Cytoplasm</keyword>
<dbReference type="CDD" id="cd07920">
    <property type="entry name" value="Pumilio"/>
    <property type="match status" value="1"/>
</dbReference>
<protein>
    <submittedName>
        <fullName evidence="10">Pumilio6, chloroplastic</fullName>
    </submittedName>
</protein>
<evidence type="ECO:0000259" key="9">
    <source>
        <dbReference type="PROSITE" id="PS50303"/>
    </source>
</evidence>
<evidence type="ECO:0000256" key="1">
    <source>
        <dbReference type="ARBA" id="ARBA00004496"/>
    </source>
</evidence>
<dbReference type="Gene3D" id="1.25.10.10">
    <property type="entry name" value="Leucine-rich Repeat Variant"/>
    <property type="match status" value="1"/>
</dbReference>
<dbReference type="GO" id="GO:0003729">
    <property type="term" value="F:mRNA binding"/>
    <property type="evidence" value="ECO:0007669"/>
    <property type="project" value="UniProtKB-ARBA"/>
</dbReference>
<name>A0AAW2NST1_9LAMI</name>
<keyword evidence="4" id="KW-0810">Translation regulation</keyword>
<comment type="caution">
    <text evidence="10">The sequence shown here is derived from an EMBL/GenBank/DDBJ whole genome shotgun (WGS) entry which is preliminary data.</text>
</comment>
<feature type="repeat" description="Pumilio" evidence="7">
    <location>
        <begin position="717"/>
        <end position="752"/>
    </location>
</feature>
<dbReference type="SMART" id="SM00025">
    <property type="entry name" value="Pumilio"/>
    <property type="match status" value="8"/>
</dbReference>
<feature type="repeat" description="Pumilio" evidence="7">
    <location>
        <begin position="898"/>
        <end position="939"/>
    </location>
</feature>
<evidence type="ECO:0000256" key="4">
    <source>
        <dbReference type="ARBA" id="ARBA00022845"/>
    </source>
</evidence>
<reference evidence="10" key="1">
    <citation type="submission" date="2020-06" db="EMBL/GenBank/DDBJ databases">
        <authorList>
            <person name="Li T."/>
            <person name="Hu X."/>
            <person name="Zhang T."/>
            <person name="Song X."/>
            <person name="Zhang H."/>
            <person name="Dai N."/>
            <person name="Sheng W."/>
            <person name="Hou X."/>
            <person name="Wei L."/>
        </authorList>
    </citation>
    <scope>NUCLEOTIDE SEQUENCE</scope>
    <source>
        <strain evidence="10">KEN8</strain>
        <tissue evidence="10">Leaf</tissue>
    </source>
</reference>
<dbReference type="GO" id="GO:0006417">
    <property type="term" value="P:regulation of translation"/>
    <property type="evidence" value="ECO:0007669"/>
    <property type="project" value="UniProtKB-KW"/>
</dbReference>
<feature type="repeat" description="Pumilio" evidence="7">
    <location>
        <begin position="862"/>
        <end position="897"/>
    </location>
</feature>
<dbReference type="InterPro" id="IPR033712">
    <property type="entry name" value="Pumilio_RNA-bd"/>
</dbReference>
<evidence type="ECO:0000313" key="10">
    <source>
        <dbReference type="EMBL" id="KAL0346879.1"/>
    </source>
</evidence>
<sequence>MATENPIRISEGTDRWPVLKQSNRYGPSSGKMAFEDLGLFLKDKRFQRLEKDVIPSRSESAPPSMEGSVAAIGNILSQWKSARRPSSIYPSTFPTNLENELQFSADPSSSTSHSSDINVDHRFSGPLNSWESCHMLQPSGRPGSRKMTYAKLADGSLQFPSKSLPAHEEEFENDQSCEQSASVSVQKAALLGYHSRSLDSMQEDSYHASSPSYDQCRSLSYRSIEETVVSEADSHIMHNITVNMSSAGTNTPCLDGIRPVSSLDGTRGSVVGPPAHRRDFNAVRVDMQDNLSTSVAGDVDNAHVETVESVNSFSFSNLDSHKFQKKEQLNRQNNVLQQPAAPQERNTSQVQGSYSQIIYPGTGHAYGSLNQFPSGSASVTTAEVQPILQSSGFTPPLYATAAALMTPSSPYHPNLQTAALLTPHYSLGGYNFNSAVLPSYLAGYPHQGPIPLAYNSASFPISGVPNGGSVHAYDLQNLLKFYGQVGVPMQPPFHMQYFQYSHLDHQTHRNAAAVNQVNSYDSKRQAELVGLSNDYKSQYPNVVGYDNPNLKRGNMLSHNSLARPTNAGPLSQFSGASVVSPASQSKPVAGTKFPGGKYNLNLSHSSSGNSIKANGQSWSDMSLYSFLEELKSGKGQRSQITNGTNELLCGLHFSVDQHGSRFIQQKLETCNVEEKASVFKEVVPHASKLMTDVFGNYVIQKLFEYGSPEQRKYLANQLQGQILPLSFQMYGCRVIQKALEVIDLEQKSRLVRELDGHVMRCVRDQNGNHVIQKCIESIPTQNIQFIISSFRGQVAALSTHPYGCRVIQRILEHCDDNTETQFIVDEILDSVCSLAQDQYGNYVTQHVLMRGKPRERSEIIEKLAGSIVQLSQHKFASNVVEKCLEYSDSTAREMLIKEIIGYGDKNDNVLIMMKDQYANYVVQKILEKCSSDQWEVLLGLIRNNLTALKKYTYGKHIVARFEQLYGDAAAVASAFKRRRILQK</sequence>
<accession>A0AAW2NST1</accession>
<evidence type="ECO:0000256" key="7">
    <source>
        <dbReference type="PROSITE-ProRule" id="PRU00317"/>
    </source>
</evidence>
<dbReference type="InterPro" id="IPR033133">
    <property type="entry name" value="PUM-HD"/>
</dbReference>
<feature type="repeat" description="Pumilio" evidence="7">
    <location>
        <begin position="826"/>
        <end position="861"/>
    </location>
</feature>
<evidence type="ECO:0000256" key="8">
    <source>
        <dbReference type="SAM" id="MobiDB-lite"/>
    </source>
</evidence>
<dbReference type="PANTHER" id="PTHR12537">
    <property type="entry name" value="RNA BINDING PROTEIN PUMILIO-RELATED"/>
    <property type="match status" value="1"/>
</dbReference>
<dbReference type="SUPFAM" id="SSF48371">
    <property type="entry name" value="ARM repeat"/>
    <property type="match status" value="1"/>
</dbReference>
<gene>
    <name evidence="10" type="ORF">Scaly_1703900</name>
</gene>
<proteinExistence type="predicted"/>
<organism evidence="10">
    <name type="scientific">Sesamum calycinum</name>
    <dbReference type="NCBI Taxonomy" id="2727403"/>
    <lineage>
        <taxon>Eukaryota</taxon>
        <taxon>Viridiplantae</taxon>
        <taxon>Streptophyta</taxon>
        <taxon>Embryophyta</taxon>
        <taxon>Tracheophyta</taxon>
        <taxon>Spermatophyta</taxon>
        <taxon>Magnoliopsida</taxon>
        <taxon>eudicotyledons</taxon>
        <taxon>Gunneridae</taxon>
        <taxon>Pentapetalae</taxon>
        <taxon>asterids</taxon>
        <taxon>lamiids</taxon>
        <taxon>Lamiales</taxon>
        <taxon>Pedaliaceae</taxon>
        <taxon>Sesamum</taxon>
    </lineage>
</organism>
<dbReference type="InterPro" id="IPR001313">
    <property type="entry name" value="Pumilio_RNA-bd_rpt"/>
</dbReference>
<comment type="subcellular location">
    <subcellularLocation>
        <location evidence="1">Cytoplasm</location>
    </subcellularLocation>
</comment>
<dbReference type="GO" id="GO:0005737">
    <property type="term" value="C:cytoplasm"/>
    <property type="evidence" value="ECO:0007669"/>
    <property type="project" value="UniProtKB-SubCell"/>
</dbReference>
<dbReference type="InterPro" id="IPR011989">
    <property type="entry name" value="ARM-like"/>
</dbReference>
<dbReference type="PROSITE" id="PS50302">
    <property type="entry name" value="PUM"/>
    <property type="match status" value="7"/>
</dbReference>
<feature type="repeat" description="Pumilio" evidence="7">
    <location>
        <begin position="681"/>
        <end position="716"/>
    </location>
</feature>
<evidence type="ECO:0000256" key="3">
    <source>
        <dbReference type="ARBA" id="ARBA00022737"/>
    </source>
</evidence>
<dbReference type="PROSITE" id="PS50303">
    <property type="entry name" value="PUM_HD"/>
    <property type="match status" value="1"/>
</dbReference>
<feature type="repeat" description="Pumilio" evidence="7">
    <location>
        <begin position="789"/>
        <end position="825"/>
    </location>
</feature>
<dbReference type="Pfam" id="PF00806">
    <property type="entry name" value="PUF"/>
    <property type="match status" value="8"/>
</dbReference>
<comment type="function">
    <text evidence="6">Sequence-specific RNA-binding protein that regulates translation and mRNA stability by binding the 3'-UTR of target mRNAs. Binds the APUM-binding elements (APBEs) in the 3'-UTR mRNA sequence of CLV1, PNH, WUS and FAS2.</text>
</comment>
<reference evidence="10" key="2">
    <citation type="journal article" date="2024" name="Plant">
        <title>Genomic evolution and insights into agronomic trait innovations of Sesamum species.</title>
        <authorList>
            <person name="Miao H."/>
            <person name="Wang L."/>
            <person name="Qu L."/>
            <person name="Liu H."/>
            <person name="Sun Y."/>
            <person name="Le M."/>
            <person name="Wang Q."/>
            <person name="Wei S."/>
            <person name="Zheng Y."/>
            <person name="Lin W."/>
            <person name="Duan Y."/>
            <person name="Cao H."/>
            <person name="Xiong S."/>
            <person name="Wang X."/>
            <person name="Wei L."/>
            <person name="Li C."/>
            <person name="Ma Q."/>
            <person name="Ju M."/>
            <person name="Zhao R."/>
            <person name="Li G."/>
            <person name="Mu C."/>
            <person name="Tian Q."/>
            <person name="Mei H."/>
            <person name="Zhang T."/>
            <person name="Gao T."/>
            <person name="Zhang H."/>
        </authorList>
    </citation>
    <scope>NUCLEOTIDE SEQUENCE</scope>
    <source>
        <strain evidence="10">KEN8</strain>
    </source>
</reference>
<feature type="repeat" description="Pumilio" evidence="7">
    <location>
        <begin position="753"/>
        <end position="788"/>
    </location>
</feature>
<evidence type="ECO:0000256" key="5">
    <source>
        <dbReference type="ARBA" id="ARBA00022884"/>
    </source>
</evidence>
<evidence type="ECO:0000256" key="2">
    <source>
        <dbReference type="ARBA" id="ARBA00022490"/>
    </source>
</evidence>
<feature type="domain" description="PUM-HD" evidence="9">
    <location>
        <begin position="622"/>
        <end position="965"/>
    </location>
</feature>
<dbReference type="EMBL" id="JACGWM010000010">
    <property type="protein sequence ID" value="KAL0346879.1"/>
    <property type="molecule type" value="Genomic_DNA"/>
</dbReference>
<dbReference type="PANTHER" id="PTHR12537:SF119">
    <property type="entry name" value="PUMILIO HOMOLOG 6, CHLOROPLASTIC"/>
    <property type="match status" value="1"/>
</dbReference>
<dbReference type="InterPro" id="IPR016024">
    <property type="entry name" value="ARM-type_fold"/>
</dbReference>
<keyword evidence="5" id="KW-0694">RNA-binding</keyword>
<keyword evidence="3" id="KW-0677">Repeat</keyword>
<dbReference type="FunFam" id="1.25.10.10:FF:000004">
    <property type="entry name" value="Pumilio homolog 1 isoform 2"/>
    <property type="match status" value="1"/>
</dbReference>
<feature type="region of interest" description="Disordered" evidence="8">
    <location>
        <begin position="1"/>
        <end position="23"/>
    </location>
</feature>